<organism evidence="1 2">
    <name type="scientific">Eufriesea mexicana</name>
    <dbReference type="NCBI Taxonomy" id="516756"/>
    <lineage>
        <taxon>Eukaryota</taxon>
        <taxon>Metazoa</taxon>
        <taxon>Ecdysozoa</taxon>
        <taxon>Arthropoda</taxon>
        <taxon>Hexapoda</taxon>
        <taxon>Insecta</taxon>
        <taxon>Pterygota</taxon>
        <taxon>Neoptera</taxon>
        <taxon>Endopterygota</taxon>
        <taxon>Hymenoptera</taxon>
        <taxon>Apocrita</taxon>
        <taxon>Aculeata</taxon>
        <taxon>Apoidea</taxon>
        <taxon>Anthophila</taxon>
        <taxon>Apidae</taxon>
        <taxon>Eufriesea</taxon>
    </lineage>
</organism>
<evidence type="ECO:0000313" key="1">
    <source>
        <dbReference type="EMBL" id="OAD59909.1"/>
    </source>
</evidence>
<protein>
    <submittedName>
        <fullName evidence="1">Uncharacterized protein</fullName>
    </submittedName>
</protein>
<accession>A0A310STF8</accession>
<evidence type="ECO:0000313" key="2">
    <source>
        <dbReference type="Proteomes" id="UP000250275"/>
    </source>
</evidence>
<name>A0A310STF8_9HYME</name>
<proteinExistence type="predicted"/>
<dbReference type="EMBL" id="KQ760549">
    <property type="protein sequence ID" value="OAD59909.1"/>
    <property type="molecule type" value="Genomic_DNA"/>
</dbReference>
<sequence>MYEDLLNFVLRSSSKEISMGSMTTLLYRLIVNYNKLEERYDLMHVALSRDIHVGVAGGPVLVRSGLGGIEYSVAMLVTWCWLYGEYFDGVANNKRGRNVGCVCTWCSVYCECFVWEGLFVLSSYSFKERRQTFSNPFGHLAQRKLPWRKRGAEGLANEVDNSIMVHREGVPEAVVKTSMPAYLGWGLKYLVVKYPGCSCRDACFMRNPWVSVCGSSSERLKDTEAGWGGALPVTG</sequence>
<keyword evidence="2" id="KW-1185">Reference proteome</keyword>
<dbReference type="Proteomes" id="UP000250275">
    <property type="component" value="Unassembled WGS sequence"/>
</dbReference>
<gene>
    <name evidence="1" type="ORF">WN48_06474</name>
</gene>
<dbReference type="AlphaFoldDB" id="A0A310STF8"/>
<reference evidence="1 2" key="1">
    <citation type="submission" date="2015-07" db="EMBL/GenBank/DDBJ databases">
        <title>The genome of Eufriesea mexicana.</title>
        <authorList>
            <person name="Pan H."/>
            <person name="Kapheim K."/>
        </authorList>
    </citation>
    <scope>NUCLEOTIDE SEQUENCE [LARGE SCALE GENOMIC DNA]</scope>
    <source>
        <strain evidence="1">0111107269</strain>
        <tissue evidence="1">Whole body</tissue>
    </source>
</reference>